<gene>
    <name evidence="1" type="ORF">B5807_05267</name>
</gene>
<evidence type="ECO:0000313" key="1">
    <source>
        <dbReference type="EMBL" id="OSS50045.1"/>
    </source>
</evidence>
<dbReference type="EMBL" id="KZ107842">
    <property type="protein sequence ID" value="OSS50045.1"/>
    <property type="molecule type" value="Genomic_DNA"/>
</dbReference>
<proteinExistence type="predicted"/>
<dbReference type="InParanoid" id="A0A1Y2M1P3"/>
<keyword evidence="2" id="KW-1185">Reference proteome</keyword>
<evidence type="ECO:0000313" key="2">
    <source>
        <dbReference type="Proteomes" id="UP000193240"/>
    </source>
</evidence>
<sequence>MSQEIDKGMMLVSKDEFFSVLLGFEKSSQSPVWTDDLGKQNLGKRSGALYSTNSWRQSTSVPQQVGRNPKNLELWPGYLSARTKTLVHASPGRLGILGL</sequence>
<name>A0A1Y2M1P3_EPING</name>
<dbReference type="AlphaFoldDB" id="A0A1Y2M1P3"/>
<dbReference type="Proteomes" id="UP000193240">
    <property type="component" value="Unassembled WGS sequence"/>
</dbReference>
<reference evidence="1 2" key="1">
    <citation type="journal article" date="2017" name="Genome Announc.">
        <title>Genome sequence of the saprophytic ascomycete Epicoccum nigrum ICMP 19927 strain isolated from New Zealand.</title>
        <authorList>
            <person name="Fokin M."/>
            <person name="Fleetwood D."/>
            <person name="Weir B.S."/>
            <person name="Villas-Boas S.G."/>
        </authorList>
    </citation>
    <scope>NUCLEOTIDE SEQUENCE [LARGE SCALE GENOMIC DNA]</scope>
    <source>
        <strain evidence="1 2">ICMP 19927</strain>
    </source>
</reference>
<protein>
    <submittedName>
        <fullName evidence="1">Uncharacterized protein</fullName>
    </submittedName>
</protein>
<accession>A0A1Y2M1P3</accession>
<organism evidence="1 2">
    <name type="scientific">Epicoccum nigrum</name>
    <name type="common">Soil fungus</name>
    <name type="synonym">Epicoccum purpurascens</name>
    <dbReference type="NCBI Taxonomy" id="105696"/>
    <lineage>
        <taxon>Eukaryota</taxon>
        <taxon>Fungi</taxon>
        <taxon>Dikarya</taxon>
        <taxon>Ascomycota</taxon>
        <taxon>Pezizomycotina</taxon>
        <taxon>Dothideomycetes</taxon>
        <taxon>Pleosporomycetidae</taxon>
        <taxon>Pleosporales</taxon>
        <taxon>Pleosporineae</taxon>
        <taxon>Didymellaceae</taxon>
        <taxon>Epicoccum</taxon>
    </lineage>
</organism>